<dbReference type="InterPro" id="IPR022138">
    <property type="entry name" value="DUF3670"/>
</dbReference>
<dbReference type="RefSeq" id="WP_229486492.1">
    <property type="nucleotide sequence ID" value="NZ_JAIVFQ010000031.1"/>
</dbReference>
<dbReference type="InterPro" id="IPR014001">
    <property type="entry name" value="Helicase_ATP-bd"/>
</dbReference>
<dbReference type="Pfam" id="PF00271">
    <property type="entry name" value="Helicase_C"/>
    <property type="match status" value="1"/>
</dbReference>
<dbReference type="SUPFAM" id="SSF55608">
    <property type="entry name" value="Homing endonucleases"/>
    <property type="match status" value="1"/>
</dbReference>
<dbReference type="GO" id="GO:0004386">
    <property type="term" value="F:helicase activity"/>
    <property type="evidence" value="ECO:0007669"/>
    <property type="project" value="UniProtKB-KW"/>
</dbReference>
<evidence type="ECO:0000313" key="8">
    <source>
        <dbReference type="Proteomes" id="UP001199525"/>
    </source>
</evidence>
<name>A0ABS8IC67_9NOSO</name>
<evidence type="ECO:0000259" key="4">
    <source>
        <dbReference type="PROSITE" id="PS50819"/>
    </source>
</evidence>
<dbReference type="CDD" id="cd00081">
    <property type="entry name" value="Hint"/>
    <property type="match status" value="2"/>
</dbReference>
<dbReference type="InterPro" id="IPR036844">
    <property type="entry name" value="Hint_dom_sf"/>
</dbReference>
<evidence type="ECO:0000256" key="3">
    <source>
        <dbReference type="ARBA" id="ARBA00023000"/>
    </source>
</evidence>
<accession>A0ABS8IC67</accession>
<dbReference type="Gene3D" id="3.40.50.300">
    <property type="entry name" value="P-loop containing nucleotide triphosphate hydrolases"/>
    <property type="match status" value="1"/>
</dbReference>
<dbReference type="SMART" id="SM00487">
    <property type="entry name" value="DEXDc"/>
    <property type="match status" value="1"/>
</dbReference>
<dbReference type="InterPro" id="IPR030934">
    <property type="entry name" value="Intein_C"/>
</dbReference>
<dbReference type="SMART" id="SM00305">
    <property type="entry name" value="HintC"/>
    <property type="match status" value="1"/>
</dbReference>
<dbReference type="Gene3D" id="3.10.28.10">
    <property type="entry name" value="Homing endonucleases"/>
    <property type="match status" value="1"/>
</dbReference>
<keyword evidence="1" id="KW-0378">Hydrolase</keyword>
<dbReference type="CDD" id="cd18793">
    <property type="entry name" value="SF2_C_SNF"/>
    <property type="match status" value="1"/>
</dbReference>
<dbReference type="NCBIfam" id="TIGR01445">
    <property type="entry name" value="intein_Nterm"/>
    <property type="match status" value="1"/>
</dbReference>
<dbReference type="Pfam" id="PF14528">
    <property type="entry name" value="LAGLIDADG_3"/>
    <property type="match status" value="1"/>
</dbReference>
<dbReference type="PANTHER" id="PTHR10799">
    <property type="entry name" value="SNF2/RAD54 HELICASE FAMILY"/>
    <property type="match status" value="1"/>
</dbReference>
<dbReference type="NCBIfam" id="TIGR01443">
    <property type="entry name" value="intein_Cterm"/>
    <property type="match status" value="1"/>
</dbReference>
<dbReference type="Pfam" id="PF12419">
    <property type="entry name" value="DUF3670"/>
    <property type="match status" value="1"/>
</dbReference>
<dbReference type="InterPro" id="IPR004860">
    <property type="entry name" value="LAGLIDADG_dom"/>
</dbReference>
<reference evidence="7 8" key="1">
    <citation type="journal article" date="2021" name="Microorganisms">
        <title>Genome Evolution of Filamentous Cyanobacterium Nostoc Species: From Facultative Symbiosis to Free Living.</title>
        <authorList>
            <person name="Huo D."/>
            <person name="Li H."/>
            <person name="Cai F."/>
            <person name="Guo X."/>
            <person name="Qiao Z."/>
            <person name="Wang W."/>
            <person name="Yu G."/>
            <person name="Li R."/>
        </authorList>
    </citation>
    <scope>NUCLEOTIDE SEQUENCE [LARGE SCALE GENOMIC DNA]</scope>
    <source>
        <strain evidence="7 8">CHAB 5714</strain>
    </source>
</reference>
<protein>
    <submittedName>
        <fullName evidence="7">Helicase</fullName>
    </submittedName>
</protein>
<dbReference type="InterPro" id="IPR027417">
    <property type="entry name" value="P-loop_NTPase"/>
</dbReference>
<keyword evidence="2" id="KW-0068">Autocatalytic cleavage</keyword>
<dbReference type="PROSITE" id="PS51192">
    <property type="entry name" value="HELICASE_ATP_BIND_1"/>
    <property type="match status" value="1"/>
</dbReference>
<dbReference type="PROSITE" id="PS50819">
    <property type="entry name" value="INTEIN_ENDONUCLEASE"/>
    <property type="match status" value="1"/>
</dbReference>
<keyword evidence="3" id="KW-0651">Protein splicing</keyword>
<keyword evidence="7" id="KW-0547">Nucleotide-binding</keyword>
<dbReference type="InterPro" id="IPR038718">
    <property type="entry name" value="SNF2-like_sf"/>
</dbReference>
<dbReference type="PRINTS" id="PR00379">
    <property type="entry name" value="INTEIN"/>
</dbReference>
<comment type="caution">
    <text evidence="7">The sequence shown here is derived from an EMBL/GenBank/DDBJ whole genome shotgun (WGS) entry which is preliminary data.</text>
</comment>
<dbReference type="InterPro" id="IPR001650">
    <property type="entry name" value="Helicase_C-like"/>
</dbReference>
<feature type="domain" description="DOD-type homing endonuclease" evidence="4">
    <location>
        <begin position="790"/>
        <end position="931"/>
    </location>
</feature>
<dbReference type="InterPro" id="IPR006141">
    <property type="entry name" value="Intein_N"/>
</dbReference>
<dbReference type="InterPro" id="IPR003586">
    <property type="entry name" value="Hint_dom_C"/>
</dbReference>
<proteinExistence type="predicted"/>
<organism evidence="7 8">
    <name type="scientific">Nostoc favosum CHAB5714</name>
    <dbReference type="NCBI Taxonomy" id="2780399"/>
    <lineage>
        <taxon>Bacteria</taxon>
        <taxon>Bacillati</taxon>
        <taxon>Cyanobacteriota</taxon>
        <taxon>Cyanophyceae</taxon>
        <taxon>Nostocales</taxon>
        <taxon>Nostocaceae</taxon>
        <taxon>Nostoc</taxon>
        <taxon>Nostoc favosum</taxon>
    </lineage>
</organism>
<evidence type="ECO:0000313" key="7">
    <source>
        <dbReference type="EMBL" id="MCC5601474.1"/>
    </source>
</evidence>
<dbReference type="InterPro" id="IPR049730">
    <property type="entry name" value="SNF2/RAD54-like_C"/>
</dbReference>
<evidence type="ECO:0000256" key="2">
    <source>
        <dbReference type="ARBA" id="ARBA00022813"/>
    </source>
</evidence>
<dbReference type="SMART" id="SM00490">
    <property type="entry name" value="HELICc"/>
    <property type="match status" value="1"/>
</dbReference>
<feature type="domain" description="Helicase ATP-binding" evidence="5">
    <location>
        <begin position="1130"/>
        <end position="1273"/>
    </location>
</feature>
<keyword evidence="8" id="KW-1185">Reference proteome</keyword>
<dbReference type="SUPFAM" id="SSF52540">
    <property type="entry name" value="P-loop containing nucleoside triphosphate hydrolases"/>
    <property type="match status" value="3"/>
</dbReference>
<evidence type="ECO:0000259" key="5">
    <source>
        <dbReference type="PROSITE" id="PS51192"/>
    </source>
</evidence>
<sequence length="1586" mass="178805">MAILHGNWLLKSQNGCLFIWGETWRSPRVNFEPNGSGDIPLHPLAMTSVELSEWLRSQNMAITNFIQQPQVVMATTGRTRKAASVTEISLPTHSQIIALPTYIPEGSGEGTAAIFPVHSASLGLDTDSPQYLQPWRVEGFCLNPSEAVKFLAAVPLNAANGEDAFLGGDLRFWSQVARWSLDLISRCKFLPTIDRQSDGVFAAKWQVLLDSAVDGTRLERFSANMPLVCRTYQEGLGTGDTTTCSVHRWGLGTGEEFSQSLLYVNFPSEPQELLLGFLNSTIDAQVRGMVGSQPLMEAKAMSTTGYAYASLPTAVRQWLQALTNASHRVNADAIEVERLEAALRAWTMPLQYQLTLKTLFRTCFQLRSPESGETDWTLAYLLQAADDPEFLVDATTIWNNPVERLVYENRTIEQPQETFLRGLGVASRLYPAMSGDKAQSAYAPSLETEYPQSCRLTPMQAYEFIKAVAWRLEDSGLGVILPPSLANREGWANRLGLKITAETPKKKQGRLGLQSLLNFQWQLAIGGQTISKAEFDKLVALNSPLVEINGEWVELRPQDIKTAQTFFTTRKDQMALSLEDALRFSTGDTQVIEKLPVVSFEASGALQELIGALTNNQALEPLPTPTGFKGQLRPYQERGAAWLSFLERWGLGACLADDMGLGKCVANDTLVNVNGLLRTAETIWTTHAGETEFDGEGFWAKPTEQLLVNSIDEKTGKIVQANVRRLYRQQVREKLRKITLEDGNSITITHRHKLLTSKGWTNNLQVGDYVCVPSKTLWNGKPQDHDLVKFLAWQIAEGHELPDVGITISQKDTRVLEDLLQTCQRIQNRYNLKINSSNISNFPNRVSDLRVNSQAYRRFLEAKGYVWGKLSAEKSIPPFIMQADLDSVRIFLQNYFDAESAVVLSMGSIEIATASALLIQQLSALLRRFGIWLRISPKLKCATNGTRTFRTYYIGVIGGKSARRFLQEIGFNNSEKQQKLEQICQLVSNTNIEGIPASDMVAQTVITTGLPLRHFGMHNTVYINGSQQFSRDSLQRVIAGMSRMISGEAQQQYQLLKPSKWTTQTLSAYGNLDVEQLSLTRQSLQCLLDQEVFYCRIEAIEDVEYEGWVYDFEVNKHHNFVANNIICHNTVQFIAFLLHLKEQDALENPTLLVCPTSVLGNWEREVNKFAPSLKILQYHGDKRPKGKAFLEAVKKHDLIVTSYSLLHRDIKSLQSVSWQIIVLDEAQNVKNPEAKQSKAVRQLEATFRIALTGTPVENRLQELWSILDFLNPGYLGNKQFFQRRFAMPIEKYGDTASLTQLRSLVQPFILRRLKSDRDIIQDLPDKQEMTVFCGLTGEQAALYQQIVEQSLVEIESAEGLQRRGMILALLIKLKQICNHPAQYLKQATLEQHNSAKLLRLEEMLEEVLAEGDRALIFTQFAEWGKLLKPYLEKQLGREIFFLYGSTSKKQREEMIDRFQHDPQGPPIMILSLKAGGVGLNLTRANHVFHFDRWWNPAVENQATDRVFRIGQTRNVQVHKFVCTGTLEEKIHDMIESKKQLAEQVVGAGEEWLTELDTDQLRNLLILDRSAVIDDDAEEVRSKDFSP</sequence>
<dbReference type="SMART" id="SM00306">
    <property type="entry name" value="HintN"/>
    <property type="match status" value="1"/>
</dbReference>
<dbReference type="PROSITE" id="PS50818">
    <property type="entry name" value="INTEIN_C_TER"/>
    <property type="match status" value="1"/>
</dbReference>
<keyword evidence="7" id="KW-0347">Helicase</keyword>
<evidence type="ECO:0000259" key="6">
    <source>
        <dbReference type="PROSITE" id="PS51194"/>
    </source>
</evidence>
<dbReference type="InterPro" id="IPR004042">
    <property type="entry name" value="Intein_endonuc_central"/>
</dbReference>
<dbReference type="EMBL" id="JAIVFQ010000031">
    <property type="protein sequence ID" value="MCC5601474.1"/>
    <property type="molecule type" value="Genomic_DNA"/>
</dbReference>
<dbReference type="PROSITE" id="PS50817">
    <property type="entry name" value="INTEIN_N_TER"/>
    <property type="match status" value="1"/>
</dbReference>
<feature type="domain" description="Helicase C-terminal" evidence="6">
    <location>
        <begin position="1399"/>
        <end position="1556"/>
    </location>
</feature>
<dbReference type="InterPro" id="IPR027434">
    <property type="entry name" value="Homing_endonucl"/>
</dbReference>
<dbReference type="Gene3D" id="3.40.50.10810">
    <property type="entry name" value="Tandem AAA-ATPase domain"/>
    <property type="match status" value="2"/>
</dbReference>
<gene>
    <name evidence="7" type="ORF">LC586_20255</name>
</gene>
<dbReference type="Pfam" id="PF00176">
    <property type="entry name" value="SNF2-rel_dom"/>
    <property type="match status" value="1"/>
</dbReference>
<dbReference type="InterPro" id="IPR003587">
    <property type="entry name" value="Hint_dom_N"/>
</dbReference>
<dbReference type="Proteomes" id="UP001199525">
    <property type="component" value="Unassembled WGS sequence"/>
</dbReference>
<dbReference type="InterPro" id="IPR000330">
    <property type="entry name" value="SNF2_N"/>
</dbReference>
<dbReference type="PROSITE" id="PS51194">
    <property type="entry name" value="HELICASE_CTER"/>
    <property type="match status" value="1"/>
</dbReference>
<dbReference type="SUPFAM" id="SSF51294">
    <property type="entry name" value="Hedgehog/intein (Hint) domain"/>
    <property type="match status" value="1"/>
</dbReference>
<keyword evidence="7" id="KW-0067">ATP-binding</keyword>
<evidence type="ECO:0000256" key="1">
    <source>
        <dbReference type="ARBA" id="ARBA00022801"/>
    </source>
</evidence>
<dbReference type="InterPro" id="IPR006142">
    <property type="entry name" value="INTEIN"/>
</dbReference>
<dbReference type="Gene3D" id="2.170.16.10">
    <property type="entry name" value="Hedgehog/Intein (Hint) domain"/>
    <property type="match status" value="1"/>
</dbReference>